<accession>A0A127QGP9</accession>
<sequence>MENAVQRSKLSLTLISPVLAGLFSLGLAASALATPVMDFRAEDVLSAADGLKDDLHLNPNQQTLWGQLAAKTKVIVKERERRQQDLQANMRSGLNNPNIDLRQLSTAIDAESSLSAQDGRQLRELWLTMNDALDDQQRQAVRLYLADRLQRASDAACEPRNSDTVKPAGKSHGGRGMGGMGGGSGGMGGGNGM</sequence>
<protein>
    <submittedName>
        <fullName evidence="2">LTXXQ motif family protein</fullName>
    </submittedName>
</protein>
<keyword evidence="3" id="KW-1185">Reference proteome</keyword>
<reference evidence="2 3" key="1">
    <citation type="submission" date="2015-11" db="EMBL/GenBank/DDBJ databases">
        <title>Exploring the genomic traits of fungus-feeding bacterial genus Collimonas.</title>
        <authorList>
            <person name="Song C."/>
            <person name="Schmidt R."/>
            <person name="de Jager V."/>
            <person name="Krzyzanowska D."/>
            <person name="Jongedijk E."/>
            <person name="Cankar K."/>
            <person name="Beekwilder J."/>
            <person name="van Veen A."/>
            <person name="de Boer W."/>
            <person name="van Veen J.A."/>
            <person name="Garbeva P."/>
        </authorList>
    </citation>
    <scope>NUCLEOTIDE SEQUENCE [LARGE SCALE GENOMIC DNA]</scope>
    <source>
        <strain evidence="2 3">Ter282</strain>
    </source>
</reference>
<dbReference type="AlphaFoldDB" id="A0A127QGP9"/>
<feature type="compositionally biased region" description="Gly residues" evidence="1">
    <location>
        <begin position="174"/>
        <end position="193"/>
    </location>
</feature>
<dbReference type="Proteomes" id="UP000071778">
    <property type="component" value="Chromosome"/>
</dbReference>
<organism evidence="2 3">
    <name type="scientific">Collimonas arenae</name>
    <dbReference type="NCBI Taxonomy" id="279058"/>
    <lineage>
        <taxon>Bacteria</taxon>
        <taxon>Pseudomonadati</taxon>
        <taxon>Pseudomonadota</taxon>
        <taxon>Betaproteobacteria</taxon>
        <taxon>Burkholderiales</taxon>
        <taxon>Oxalobacteraceae</taxon>
        <taxon>Collimonas</taxon>
    </lineage>
</organism>
<name>A0A127QGP9_9BURK</name>
<dbReference type="EMBL" id="CP013235">
    <property type="protein sequence ID" value="AMP09221.1"/>
    <property type="molecule type" value="Genomic_DNA"/>
</dbReference>
<dbReference type="PATRIC" id="fig|279058.17.peg.1538"/>
<gene>
    <name evidence="2" type="ORF">CAter282_1432</name>
</gene>
<evidence type="ECO:0000313" key="3">
    <source>
        <dbReference type="Proteomes" id="UP000071778"/>
    </source>
</evidence>
<evidence type="ECO:0000256" key="1">
    <source>
        <dbReference type="SAM" id="MobiDB-lite"/>
    </source>
</evidence>
<proteinExistence type="predicted"/>
<feature type="region of interest" description="Disordered" evidence="1">
    <location>
        <begin position="153"/>
        <end position="193"/>
    </location>
</feature>
<evidence type="ECO:0000313" key="2">
    <source>
        <dbReference type="EMBL" id="AMP09221.1"/>
    </source>
</evidence>